<comment type="caution">
    <text evidence="5">The sequence shown here is derived from an EMBL/GenBank/DDBJ whole genome shotgun (WGS) entry which is preliminary data.</text>
</comment>
<dbReference type="CDD" id="cd12107">
    <property type="entry name" value="Hemerythrin"/>
    <property type="match status" value="1"/>
</dbReference>
<evidence type="ECO:0000313" key="5">
    <source>
        <dbReference type="EMBL" id="OQD44584.1"/>
    </source>
</evidence>
<keyword evidence="6" id="KW-1185">Reference proteome</keyword>
<dbReference type="GO" id="GO:0046872">
    <property type="term" value="F:metal ion binding"/>
    <property type="evidence" value="ECO:0007669"/>
    <property type="project" value="UniProtKB-KW"/>
</dbReference>
<dbReference type="Proteomes" id="UP000242219">
    <property type="component" value="Unassembled WGS sequence"/>
</dbReference>
<sequence length="134" mass="14958">MAIQWTESLSVGVGTIDEQHKGIFSRVNNLLSAMAQGKGRDEVGKVIVFLADYVVKHFSAEEAIMAKNNYDGLPSQKAEHALFIKDFSALKKEFETKGVTPHLVIQVQQKICNWLTNHIGNEDKKIGAFLKMKV</sequence>
<keyword evidence="2" id="KW-0479">Metal-binding</keyword>
<comment type="similarity">
    <text evidence="1">Belongs to the hemerythrin family.</text>
</comment>
<dbReference type="SUPFAM" id="SSF47188">
    <property type="entry name" value="Hemerythrin-like"/>
    <property type="match status" value="1"/>
</dbReference>
<gene>
    <name evidence="5" type="ORF">BIY37_12790</name>
</gene>
<keyword evidence="3" id="KW-0408">Iron</keyword>
<evidence type="ECO:0000313" key="6">
    <source>
        <dbReference type="Proteomes" id="UP000242219"/>
    </source>
</evidence>
<reference evidence="5 6" key="1">
    <citation type="journal article" date="2016" name="Genome Announc.">
        <title>Draft Genome Sequence of the Anaerobic Ammonium-Oxidizing Bacterium 'Candidatus Brocadia sp. 40'.</title>
        <authorList>
            <person name="Ali M."/>
            <person name="Haroon M.F."/>
            <person name="Narita Y."/>
            <person name="Zhang L."/>
            <person name="Rangel Shaw D."/>
            <person name="Okabe S."/>
            <person name="Saikaly P.E."/>
        </authorList>
    </citation>
    <scope>NUCLEOTIDE SEQUENCE [LARGE SCALE GENOMIC DNA]</scope>
    <source>
        <strain evidence="5 6">40</strain>
    </source>
</reference>
<dbReference type="PANTHER" id="PTHR37164">
    <property type="entry name" value="BACTERIOHEMERYTHRIN"/>
    <property type="match status" value="1"/>
</dbReference>
<dbReference type="Pfam" id="PF01814">
    <property type="entry name" value="Hemerythrin"/>
    <property type="match status" value="1"/>
</dbReference>
<evidence type="ECO:0000256" key="1">
    <source>
        <dbReference type="ARBA" id="ARBA00010587"/>
    </source>
</evidence>
<dbReference type="PANTHER" id="PTHR37164:SF1">
    <property type="entry name" value="BACTERIOHEMERYTHRIN"/>
    <property type="match status" value="1"/>
</dbReference>
<protein>
    <submittedName>
        <fullName evidence="5">Hemerythrin</fullName>
    </submittedName>
</protein>
<accession>A0A1V6LWS3</accession>
<evidence type="ECO:0000256" key="3">
    <source>
        <dbReference type="ARBA" id="ARBA00023004"/>
    </source>
</evidence>
<feature type="domain" description="Hemerythrin-like" evidence="4">
    <location>
        <begin position="12"/>
        <end position="128"/>
    </location>
</feature>
<dbReference type="InterPro" id="IPR012827">
    <property type="entry name" value="Hemerythrin_metal-bd"/>
</dbReference>
<evidence type="ECO:0000259" key="4">
    <source>
        <dbReference type="Pfam" id="PF01814"/>
    </source>
</evidence>
<dbReference type="InterPro" id="IPR012312">
    <property type="entry name" value="Hemerythrin-like"/>
</dbReference>
<name>A0A1V6LWS3_9BACT</name>
<dbReference type="InterPro" id="IPR035938">
    <property type="entry name" value="Hemerythrin-like_sf"/>
</dbReference>
<dbReference type="InterPro" id="IPR050669">
    <property type="entry name" value="Hemerythrin"/>
</dbReference>
<proteinExistence type="inferred from homology"/>
<dbReference type="NCBIfam" id="NF033749">
    <property type="entry name" value="bact_hemeryth"/>
    <property type="match status" value="1"/>
</dbReference>
<evidence type="ECO:0000256" key="2">
    <source>
        <dbReference type="ARBA" id="ARBA00022723"/>
    </source>
</evidence>
<organism evidence="5 6">
    <name type="scientific">Candidatus Brocadia sapporoensis</name>
    <dbReference type="NCBI Taxonomy" id="392547"/>
    <lineage>
        <taxon>Bacteria</taxon>
        <taxon>Pseudomonadati</taxon>
        <taxon>Planctomycetota</taxon>
        <taxon>Candidatus Brocadiia</taxon>
        <taxon>Candidatus Brocadiales</taxon>
        <taxon>Candidatus Brocadiaceae</taxon>
        <taxon>Candidatus Brocadia</taxon>
    </lineage>
</organism>
<dbReference type="NCBIfam" id="TIGR02481">
    <property type="entry name" value="hemeryth_dom"/>
    <property type="match status" value="1"/>
</dbReference>
<dbReference type="RefSeq" id="WP_070068205.1">
    <property type="nucleotide sequence ID" value="NZ_MJUW02000122.1"/>
</dbReference>
<dbReference type="Gene3D" id="1.20.120.50">
    <property type="entry name" value="Hemerythrin-like"/>
    <property type="match status" value="1"/>
</dbReference>
<dbReference type="EMBL" id="MJUW02000122">
    <property type="protein sequence ID" value="OQD44584.1"/>
    <property type="molecule type" value="Genomic_DNA"/>
</dbReference>
<dbReference type="AlphaFoldDB" id="A0A1V6LWS3"/>